<dbReference type="EMBL" id="AEXO01000026">
    <property type="protein sequence ID" value="EGC87083.1"/>
    <property type="molecule type" value="Genomic_DNA"/>
</dbReference>
<evidence type="ECO:0000313" key="2">
    <source>
        <dbReference type="Proteomes" id="UP000003155"/>
    </source>
</evidence>
<gene>
    <name evidence="1" type="ORF">HMPREF9303_2431</name>
</gene>
<comment type="caution">
    <text evidence="1">The sequence shown here is derived from an EMBL/GenBank/DDBJ whole genome shotgun (WGS) entry which is preliminary data.</text>
</comment>
<dbReference type="Proteomes" id="UP000003155">
    <property type="component" value="Unassembled WGS sequence"/>
</dbReference>
<dbReference type="AlphaFoldDB" id="F0H567"/>
<evidence type="ECO:0000313" key="1">
    <source>
        <dbReference type="EMBL" id="EGC87083.1"/>
    </source>
</evidence>
<organism evidence="1 2">
    <name type="scientific">Prevotella denticola CRIS 18C-A</name>
    <dbReference type="NCBI Taxonomy" id="944557"/>
    <lineage>
        <taxon>Bacteria</taxon>
        <taxon>Pseudomonadati</taxon>
        <taxon>Bacteroidota</taxon>
        <taxon>Bacteroidia</taxon>
        <taxon>Bacteroidales</taxon>
        <taxon>Prevotellaceae</taxon>
        <taxon>Prevotella</taxon>
    </lineage>
</organism>
<reference evidence="1 2" key="1">
    <citation type="submission" date="2011-02" db="EMBL/GenBank/DDBJ databases">
        <authorList>
            <person name="Durkin A.S."/>
            <person name="Madupu R."/>
            <person name="Torralba M."/>
            <person name="Gillis M."/>
            <person name="Methe B."/>
            <person name="Sutton G."/>
            <person name="Nelson K.E."/>
        </authorList>
    </citation>
    <scope>NUCLEOTIDE SEQUENCE [LARGE SCALE GENOMIC DNA]</scope>
    <source>
        <strain evidence="1 2">CRIS 18C-A</strain>
    </source>
</reference>
<proteinExistence type="predicted"/>
<protein>
    <submittedName>
        <fullName evidence="1">Uncharacterized protein</fullName>
    </submittedName>
</protein>
<sequence length="43" mass="5009">MKTAEKHQTVENMVIIRRFSAFFRTFASMVWGQFPYTHGKAGT</sequence>
<name>F0H567_9BACT</name>
<keyword evidence="2" id="KW-1185">Reference proteome</keyword>
<accession>F0H567</accession>